<dbReference type="EMBL" id="JAPOHD010000003">
    <property type="protein sequence ID" value="MCY1718915.1"/>
    <property type="molecule type" value="Genomic_DNA"/>
</dbReference>
<protein>
    <recommendedName>
        <fullName evidence="4">Superoxide dismutase</fullName>
    </recommendedName>
</protein>
<dbReference type="GO" id="GO:0004784">
    <property type="term" value="F:superoxide dismutase activity"/>
    <property type="evidence" value="ECO:0007669"/>
    <property type="project" value="InterPro"/>
</dbReference>
<evidence type="ECO:0008006" key="4">
    <source>
        <dbReference type="Google" id="ProtNLM"/>
    </source>
</evidence>
<dbReference type="Pfam" id="PF09055">
    <property type="entry name" value="Sod_Ni"/>
    <property type="match status" value="1"/>
</dbReference>
<proteinExistence type="predicted"/>
<evidence type="ECO:0000313" key="3">
    <source>
        <dbReference type="Proteomes" id="UP001145087"/>
    </source>
</evidence>
<accession>A0A9X3F1W5</accession>
<feature type="chain" id="PRO_5040973793" description="Superoxide dismutase" evidence="1">
    <location>
        <begin position="25"/>
        <end position="159"/>
    </location>
</feature>
<comment type="caution">
    <text evidence="2">The sequence shown here is derived from an EMBL/GenBank/DDBJ whole genome shotgun (WGS) entry which is preliminary data.</text>
</comment>
<dbReference type="SUPFAM" id="SSF109770">
    <property type="entry name" value="Nickel-containing superoxide dismutase, NiSOD"/>
    <property type="match status" value="1"/>
</dbReference>
<dbReference type="AlphaFoldDB" id="A0A9X3F1W5"/>
<keyword evidence="1" id="KW-0732">Signal</keyword>
<evidence type="ECO:0000313" key="2">
    <source>
        <dbReference type="EMBL" id="MCY1718915.1"/>
    </source>
</evidence>
<organism evidence="2 3">
    <name type="scientific">Draconibacterium aestuarii</name>
    <dbReference type="NCBI Taxonomy" id="2998507"/>
    <lineage>
        <taxon>Bacteria</taxon>
        <taxon>Pseudomonadati</taxon>
        <taxon>Bacteroidota</taxon>
        <taxon>Bacteroidia</taxon>
        <taxon>Marinilabiliales</taxon>
        <taxon>Prolixibacteraceae</taxon>
        <taxon>Draconibacterium</taxon>
    </lineage>
</organism>
<reference evidence="2" key="1">
    <citation type="submission" date="2022-11" db="EMBL/GenBank/DDBJ databases">
        <title>Marilongibacter aestuarii gen. nov., sp. nov., isolated from tidal flat sediment.</title>
        <authorList>
            <person name="Jiayan W."/>
        </authorList>
    </citation>
    <scope>NUCLEOTIDE SEQUENCE</scope>
    <source>
        <strain evidence="2">Z1-6</strain>
    </source>
</reference>
<dbReference type="RefSeq" id="WP_343331254.1">
    <property type="nucleotide sequence ID" value="NZ_JAPOHD010000003.1"/>
</dbReference>
<dbReference type="Gene3D" id="1.20.120.400">
    <property type="entry name" value="Nickel-containing superoxide dismutase"/>
    <property type="match status" value="1"/>
</dbReference>
<sequence length="159" mass="18594">MKKVTQLFSAVLLMGIFTISSFQAKAHCEIPCGIYGDSVRIALLYEHIETIEKSMNQINELSKAETPDYNQLVRWVMNKEEHAKKMQEIVSQYFLHQRVKPTSSTDDAAFRKYIKQLELLHHISVFAMKSKQSTDLPIIDTLREKVHLFEHAYFDEHKH</sequence>
<dbReference type="GO" id="GO:0016151">
    <property type="term" value="F:nickel cation binding"/>
    <property type="evidence" value="ECO:0007669"/>
    <property type="project" value="InterPro"/>
</dbReference>
<dbReference type="InterPro" id="IPR036502">
    <property type="entry name" value="NiSOD_sf"/>
</dbReference>
<dbReference type="Proteomes" id="UP001145087">
    <property type="component" value="Unassembled WGS sequence"/>
</dbReference>
<gene>
    <name evidence="2" type="ORF">OU798_01090</name>
</gene>
<feature type="signal peptide" evidence="1">
    <location>
        <begin position="1"/>
        <end position="24"/>
    </location>
</feature>
<name>A0A9X3F1W5_9BACT</name>
<evidence type="ECO:0000256" key="1">
    <source>
        <dbReference type="SAM" id="SignalP"/>
    </source>
</evidence>
<dbReference type="InterPro" id="IPR014123">
    <property type="entry name" value="Superoxide_dismutase_Ni-type"/>
</dbReference>
<keyword evidence="3" id="KW-1185">Reference proteome</keyword>